<dbReference type="PANTHER" id="PTHR45716">
    <property type="entry name" value="BITESIZE, ISOFORM I"/>
    <property type="match status" value="1"/>
</dbReference>
<dbReference type="Pfam" id="PF00787">
    <property type="entry name" value="PX"/>
    <property type="match status" value="1"/>
</dbReference>
<dbReference type="SUPFAM" id="SSF64268">
    <property type="entry name" value="PX domain"/>
    <property type="match status" value="1"/>
</dbReference>
<accession>A0A815NKC5</accession>
<dbReference type="SUPFAM" id="SSF49562">
    <property type="entry name" value="C2 domain (Calcium/lipid-binding domain, CaLB)"/>
    <property type="match status" value="1"/>
</dbReference>
<comment type="caution">
    <text evidence="4">The sequence shown here is derived from an EMBL/GenBank/DDBJ whole genome shotgun (WGS) entry which is preliminary data.</text>
</comment>
<dbReference type="EMBL" id="CAJNOH010006559">
    <property type="protein sequence ID" value="CAF1435787.1"/>
    <property type="molecule type" value="Genomic_DNA"/>
</dbReference>
<dbReference type="PANTHER" id="PTHR45716:SF2">
    <property type="entry name" value="BITESIZE, ISOFORM I"/>
    <property type="match status" value="1"/>
</dbReference>
<sequence length="240" mass="28429">MMHNHNIKRLYITYHYRTYNEFYEFFERLNKQFPLIGLDLKFSRQTEDKIVAQRHVSDINDFLENLFRSTNEVVESDLVITFFHMIQQDQQINDSKEKPNDDFSSRLAHDSSSNNRPKIRIQLKYDNGKLFVMVRYANNLPLINGNDPNPYCKCYLFPDASKSTKRKGKTIMNSRNPIFNDTFTYEMDLSEIQKRLIRVSVWNNVLAVGNHVLGEVDIVLSKIDWSKENARDYTFFSIDS</sequence>
<dbReference type="InterPro" id="IPR001683">
    <property type="entry name" value="PX_dom"/>
</dbReference>
<dbReference type="GO" id="GO:0035091">
    <property type="term" value="F:phosphatidylinositol binding"/>
    <property type="evidence" value="ECO:0007669"/>
    <property type="project" value="InterPro"/>
</dbReference>
<dbReference type="Gene3D" id="3.30.1520.10">
    <property type="entry name" value="Phox-like domain"/>
    <property type="match status" value="1"/>
</dbReference>
<organism evidence="4 6">
    <name type="scientific">Rotaria sordida</name>
    <dbReference type="NCBI Taxonomy" id="392033"/>
    <lineage>
        <taxon>Eukaryota</taxon>
        <taxon>Metazoa</taxon>
        <taxon>Spiralia</taxon>
        <taxon>Gnathifera</taxon>
        <taxon>Rotifera</taxon>
        <taxon>Eurotatoria</taxon>
        <taxon>Bdelloidea</taxon>
        <taxon>Philodinida</taxon>
        <taxon>Philodinidae</taxon>
        <taxon>Rotaria</taxon>
    </lineage>
</organism>
<gene>
    <name evidence="5" type="ORF">JXQ802_LOCUS52248</name>
    <name evidence="4" type="ORF">PYM288_LOCUS35944</name>
</gene>
<dbReference type="AlphaFoldDB" id="A0A815NKC5"/>
<dbReference type="Pfam" id="PF00168">
    <property type="entry name" value="C2"/>
    <property type="match status" value="1"/>
</dbReference>
<evidence type="ECO:0008006" key="8">
    <source>
        <dbReference type="Google" id="ProtNLM"/>
    </source>
</evidence>
<dbReference type="Proteomes" id="UP000663870">
    <property type="component" value="Unassembled WGS sequence"/>
</dbReference>
<keyword evidence="7" id="KW-1185">Reference proteome</keyword>
<dbReference type="EMBL" id="CAJNOL010008141">
    <property type="protein sequence ID" value="CAF1634103.1"/>
    <property type="molecule type" value="Genomic_DNA"/>
</dbReference>
<dbReference type="InterPro" id="IPR036871">
    <property type="entry name" value="PX_dom_sf"/>
</dbReference>
<reference evidence="4" key="1">
    <citation type="submission" date="2021-02" db="EMBL/GenBank/DDBJ databases">
        <authorList>
            <person name="Nowell W R."/>
        </authorList>
    </citation>
    <scope>NUCLEOTIDE SEQUENCE</scope>
</reference>
<evidence type="ECO:0000313" key="7">
    <source>
        <dbReference type="Proteomes" id="UP000663870"/>
    </source>
</evidence>
<feature type="domain" description="C2" evidence="2">
    <location>
        <begin position="115"/>
        <end position="233"/>
    </location>
</feature>
<dbReference type="GO" id="GO:0005886">
    <property type="term" value="C:plasma membrane"/>
    <property type="evidence" value="ECO:0007669"/>
    <property type="project" value="TreeGrafter"/>
</dbReference>
<evidence type="ECO:0000313" key="6">
    <source>
        <dbReference type="Proteomes" id="UP000663854"/>
    </source>
</evidence>
<evidence type="ECO:0000313" key="4">
    <source>
        <dbReference type="EMBL" id="CAF1435787.1"/>
    </source>
</evidence>
<name>A0A815NKC5_9BILA</name>
<dbReference type="InterPro" id="IPR035892">
    <property type="entry name" value="C2_domain_sf"/>
</dbReference>
<proteinExistence type="predicted"/>
<feature type="region of interest" description="Disordered" evidence="1">
    <location>
        <begin position="91"/>
        <end position="113"/>
    </location>
</feature>
<dbReference type="GO" id="GO:0042043">
    <property type="term" value="F:neurexin family protein binding"/>
    <property type="evidence" value="ECO:0007669"/>
    <property type="project" value="TreeGrafter"/>
</dbReference>
<dbReference type="InterPro" id="IPR000008">
    <property type="entry name" value="C2_dom"/>
</dbReference>
<evidence type="ECO:0000256" key="1">
    <source>
        <dbReference type="SAM" id="MobiDB-lite"/>
    </source>
</evidence>
<feature type="compositionally biased region" description="Basic and acidic residues" evidence="1">
    <location>
        <begin position="94"/>
        <end position="109"/>
    </location>
</feature>
<dbReference type="PROSITE" id="PS50195">
    <property type="entry name" value="PX"/>
    <property type="match status" value="1"/>
</dbReference>
<dbReference type="Proteomes" id="UP000663854">
    <property type="component" value="Unassembled WGS sequence"/>
</dbReference>
<feature type="domain" description="PX" evidence="3">
    <location>
        <begin position="1"/>
        <end position="90"/>
    </location>
</feature>
<dbReference type="GO" id="GO:0006887">
    <property type="term" value="P:exocytosis"/>
    <property type="evidence" value="ECO:0007669"/>
    <property type="project" value="TreeGrafter"/>
</dbReference>
<evidence type="ECO:0000313" key="5">
    <source>
        <dbReference type="EMBL" id="CAF1634103.1"/>
    </source>
</evidence>
<dbReference type="GO" id="GO:0070382">
    <property type="term" value="C:exocytic vesicle"/>
    <property type="evidence" value="ECO:0007669"/>
    <property type="project" value="TreeGrafter"/>
</dbReference>
<dbReference type="SMART" id="SM00239">
    <property type="entry name" value="C2"/>
    <property type="match status" value="1"/>
</dbReference>
<dbReference type="PROSITE" id="PS50004">
    <property type="entry name" value="C2"/>
    <property type="match status" value="1"/>
</dbReference>
<dbReference type="Gene3D" id="2.60.40.150">
    <property type="entry name" value="C2 domain"/>
    <property type="match status" value="1"/>
</dbReference>
<protein>
    <recommendedName>
        <fullName evidence="8">C2 domain-containing protein</fullName>
    </recommendedName>
</protein>
<evidence type="ECO:0000259" key="2">
    <source>
        <dbReference type="PROSITE" id="PS50004"/>
    </source>
</evidence>
<evidence type="ECO:0000259" key="3">
    <source>
        <dbReference type="PROSITE" id="PS50195"/>
    </source>
</evidence>